<dbReference type="GO" id="GO:0015846">
    <property type="term" value="P:polyamine transport"/>
    <property type="evidence" value="ECO:0007669"/>
    <property type="project" value="InterPro"/>
</dbReference>
<evidence type="ECO:0000256" key="7">
    <source>
        <dbReference type="ARBA" id="ARBA00022989"/>
    </source>
</evidence>
<evidence type="ECO:0000256" key="4">
    <source>
        <dbReference type="ARBA" id="ARBA00022692"/>
    </source>
</evidence>
<name>A0A9D1KEJ4_9FIRM</name>
<evidence type="ECO:0000256" key="6">
    <source>
        <dbReference type="ARBA" id="ARBA00022764"/>
    </source>
</evidence>
<feature type="region of interest" description="Disordered" evidence="10">
    <location>
        <begin position="260"/>
        <end position="281"/>
    </location>
</feature>
<accession>A0A9D1KEJ4</accession>
<dbReference type="CDD" id="cd06261">
    <property type="entry name" value="TM_PBP2"/>
    <property type="match status" value="1"/>
</dbReference>
<dbReference type="InterPro" id="IPR035906">
    <property type="entry name" value="MetI-like_sf"/>
</dbReference>
<feature type="transmembrane region" description="Helical" evidence="9">
    <location>
        <begin position="12"/>
        <end position="36"/>
    </location>
</feature>
<evidence type="ECO:0000259" key="11">
    <source>
        <dbReference type="PROSITE" id="PS50928"/>
    </source>
</evidence>
<keyword evidence="6" id="KW-0574">Periplasm</keyword>
<dbReference type="Pfam" id="PF00528">
    <property type="entry name" value="BPD_transp_1"/>
    <property type="match status" value="1"/>
</dbReference>
<evidence type="ECO:0000256" key="5">
    <source>
        <dbReference type="ARBA" id="ARBA00022729"/>
    </source>
</evidence>
<dbReference type="PROSITE" id="PS50928">
    <property type="entry name" value="ABC_TM1"/>
    <property type="match status" value="1"/>
</dbReference>
<evidence type="ECO:0000256" key="8">
    <source>
        <dbReference type="ARBA" id="ARBA00023136"/>
    </source>
</evidence>
<dbReference type="PANTHER" id="PTHR30222">
    <property type="entry name" value="SPERMIDINE/PUTRESCINE-BINDING PERIPLASMIC PROTEIN"/>
    <property type="match status" value="1"/>
</dbReference>
<comment type="similarity">
    <text evidence="9">Belongs to the binding-protein-dependent transport system permease family.</text>
</comment>
<organism evidence="12 13">
    <name type="scientific">Candidatus Caccovicinus merdipullorum</name>
    <dbReference type="NCBI Taxonomy" id="2840724"/>
    <lineage>
        <taxon>Bacteria</taxon>
        <taxon>Bacillati</taxon>
        <taxon>Bacillota</taxon>
        <taxon>Clostridia</taxon>
        <taxon>Eubacteriales</taxon>
        <taxon>Candidatus Caccovicinus</taxon>
    </lineage>
</organism>
<feature type="transmembrane region" description="Helical" evidence="9">
    <location>
        <begin position="62"/>
        <end position="91"/>
    </location>
</feature>
<sequence length="649" mass="73051">MKRKIESLRKILADFYLVLILIFLYAPILTMMVLSFNTSKSRTQWGGFTLSWYQQMLSDPDILAALSNTLLIAFVSALAACILGTAAAIAINSMKPVSRTIIMGITNIPMLNADIVTGISLMLAFIAFGISLGFKTILIAHITFNIPYVILSVMPKLKQTDKSTYEAALDLGASPLYAFFKVVFPDILPGILSGFLLAFTMSLDDFIITHFTRGAGINTLSTLIYSQVRRGIQPSMYALSSVIFLTVLVLLLIANYRPKEKKPVPGSAPSNGSLGGTGKDPSRLPRQIQKWAMGAAAVFIAASVTWVTWKNYSVSHTEELYVYNWGDYIDDEVVAMFEEETGIKVTYDMFETNEEMYPVIEAGAVTYDVVCPSDYMIQKMIENDMLAEINFENVPNISQINPEYMEMSRSFDPENRYSVPYCWGTVGILYNTKRLEELGVEPPKSWMDLWDPALKGEILMQDSVRDAFMVALKGLGYSMNTIDEKELQQAKDLLIQQKPLVQAYVIDQVRDKMIGGEAAVGVIYSGEMLYIQEEVKNLGLDYSLEYVVPEEGTNLWLDSWVIPKNAQNKENAEKWINFLCRPDIALRNFEYITYSTPNQGAFDLLDPEIQENKAVFPDLDSLENSEVYRYLGDEEEGVYNALWKEVKSR</sequence>
<feature type="transmembrane region" description="Helical" evidence="9">
    <location>
        <begin position="291"/>
        <end position="309"/>
    </location>
</feature>
<feature type="transmembrane region" description="Helical" evidence="9">
    <location>
        <begin position="235"/>
        <end position="254"/>
    </location>
</feature>
<dbReference type="GO" id="GO:0042597">
    <property type="term" value="C:periplasmic space"/>
    <property type="evidence" value="ECO:0007669"/>
    <property type="project" value="UniProtKB-SubCell"/>
</dbReference>
<gene>
    <name evidence="12" type="ORF">IAB60_05585</name>
</gene>
<keyword evidence="7 9" id="KW-1133">Transmembrane helix</keyword>
<comment type="caution">
    <text evidence="12">The sequence shown here is derived from an EMBL/GenBank/DDBJ whole genome shotgun (WGS) entry which is preliminary data.</text>
</comment>
<feature type="transmembrane region" description="Helical" evidence="9">
    <location>
        <begin position="176"/>
        <end position="199"/>
    </location>
</feature>
<dbReference type="CDD" id="cd13663">
    <property type="entry name" value="PBP2_PotD_PotF_like_2"/>
    <property type="match status" value="1"/>
</dbReference>
<evidence type="ECO:0000256" key="1">
    <source>
        <dbReference type="ARBA" id="ARBA00004141"/>
    </source>
</evidence>
<dbReference type="Gene3D" id="1.10.3720.10">
    <property type="entry name" value="MetI-like"/>
    <property type="match status" value="1"/>
</dbReference>
<feature type="transmembrane region" description="Helical" evidence="9">
    <location>
        <begin position="111"/>
        <end position="130"/>
    </location>
</feature>
<dbReference type="SUPFAM" id="SSF53850">
    <property type="entry name" value="Periplasmic binding protein-like II"/>
    <property type="match status" value="1"/>
</dbReference>
<dbReference type="SUPFAM" id="SSF161098">
    <property type="entry name" value="MetI-like"/>
    <property type="match status" value="1"/>
</dbReference>
<dbReference type="Gene3D" id="3.40.190.10">
    <property type="entry name" value="Periplasmic binding protein-like II"/>
    <property type="match status" value="2"/>
</dbReference>
<reference evidence="12" key="2">
    <citation type="journal article" date="2021" name="PeerJ">
        <title>Extensive microbial diversity within the chicken gut microbiome revealed by metagenomics and culture.</title>
        <authorList>
            <person name="Gilroy R."/>
            <person name="Ravi A."/>
            <person name="Getino M."/>
            <person name="Pursley I."/>
            <person name="Horton D.L."/>
            <person name="Alikhan N.F."/>
            <person name="Baker D."/>
            <person name="Gharbi K."/>
            <person name="Hall N."/>
            <person name="Watson M."/>
            <person name="Adriaenssens E.M."/>
            <person name="Foster-Nyarko E."/>
            <person name="Jarju S."/>
            <person name="Secka A."/>
            <person name="Antonio M."/>
            <person name="Oren A."/>
            <person name="Chaudhuri R.R."/>
            <person name="La Ragione R."/>
            <person name="Hildebrand F."/>
            <person name="Pallen M.J."/>
        </authorList>
    </citation>
    <scope>NUCLEOTIDE SEQUENCE</scope>
    <source>
        <strain evidence="12">CHK123-3438</strain>
    </source>
</reference>
<dbReference type="InterPro" id="IPR001188">
    <property type="entry name" value="Sperm_putr-bd"/>
</dbReference>
<dbReference type="AlphaFoldDB" id="A0A9D1KEJ4"/>
<keyword evidence="4 9" id="KW-0812">Transmembrane</keyword>
<proteinExistence type="inferred from homology"/>
<dbReference type="GO" id="GO:0019808">
    <property type="term" value="F:polyamine binding"/>
    <property type="evidence" value="ECO:0007669"/>
    <property type="project" value="InterPro"/>
</dbReference>
<dbReference type="InterPro" id="IPR000515">
    <property type="entry name" value="MetI-like"/>
</dbReference>
<evidence type="ECO:0000313" key="12">
    <source>
        <dbReference type="EMBL" id="HIT41563.1"/>
    </source>
</evidence>
<evidence type="ECO:0000256" key="9">
    <source>
        <dbReference type="RuleBase" id="RU363032"/>
    </source>
</evidence>
<dbReference type="Pfam" id="PF13416">
    <property type="entry name" value="SBP_bac_8"/>
    <property type="match status" value="1"/>
</dbReference>
<evidence type="ECO:0000256" key="2">
    <source>
        <dbReference type="ARBA" id="ARBA00004418"/>
    </source>
</evidence>
<keyword evidence="5" id="KW-0732">Signal</keyword>
<dbReference type="PANTHER" id="PTHR30222:SF17">
    <property type="entry name" value="SPERMIDINE_PUTRESCINE-BINDING PERIPLASMIC PROTEIN"/>
    <property type="match status" value="1"/>
</dbReference>
<keyword evidence="3 9" id="KW-0813">Transport</keyword>
<dbReference type="Proteomes" id="UP000886860">
    <property type="component" value="Unassembled WGS sequence"/>
</dbReference>
<feature type="domain" description="ABC transmembrane type-1" evidence="11">
    <location>
        <begin position="66"/>
        <end position="254"/>
    </location>
</feature>
<evidence type="ECO:0000256" key="3">
    <source>
        <dbReference type="ARBA" id="ARBA00022448"/>
    </source>
</evidence>
<reference evidence="12" key="1">
    <citation type="submission" date="2020-10" db="EMBL/GenBank/DDBJ databases">
        <authorList>
            <person name="Gilroy R."/>
        </authorList>
    </citation>
    <scope>NUCLEOTIDE SEQUENCE</scope>
    <source>
        <strain evidence="12">CHK123-3438</strain>
    </source>
</reference>
<dbReference type="PRINTS" id="PR00909">
    <property type="entry name" value="SPERMDNBNDNG"/>
</dbReference>
<keyword evidence="8 9" id="KW-0472">Membrane</keyword>
<evidence type="ECO:0000256" key="10">
    <source>
        <dbReference type="SAM" id="MobiDB-lite"/>
    </source>
</evidence>
<feature type="transmembrane region" description="Helical" evidence="9">
    <location>
        <begin position="136"/>
        <end position="155"/>
    </location>
</feature>
<dbReference type="InterPro" id="IPR006059">
    <property type="entry name" value="SBP"/>
</dbReference>
<evidence type="ECO:0000313" key="13">
    <source>
        <dbReference type="Proteomes" id="UP000886860"/>
    </source>
</evidence>
<dbReference type="EMBL" id="DVKS01000091">
    <property type="protein sequence ID" value="HIT41563.1"/>
    <property type="molecule type" value="Genomic_DNA"/>
</dbReference>
<comment type="subcellular location">
    <subcellularLocation>
        <location evidence="9">Cell membrane</location>
        <topology evidence="9">Multi-pass membrane protein</topology>
    </subcellularLocation>
    <subcellularLocation>
        <location evidence="1">Membrane</location>
        <topology evidence="1">Multi-pass membrane protein</topology>
    </subcellularLocation>
    <subcellularLocation>
        <location evidence="2">Periplasm</location>
    </subcellularLocation>
</comment>
<protein>
    <submittedName>
        <fullName evidence="12">Extracellular solute-binding protein</fullName>
    </submittedName>
</protein>
<dbReference type="GO" id="GO:0005886">
    <property type="term" value="C:plasma membrane"/>
    <property type="evidence" value="ECO:0007669"/>
    <property type="project" value="UniProtKB-SubCell"/>
</dbReference>
<dbReference type="GO" id="GO:0055085">
    <property type="term" value="P:transmembrane transport"/>
    <property type="evidence" value="ECO:0007669"/>
    <property type="project" value="InterPro"/>
</dbReference>